<dbReference type="Proteomes" id="UP000642144">
    <property type="component" value="Unassembled WGS sequence"/>
</dbReference>
<evidence type="ECO:0000313" key="3">
    <source>
        <dbReference type="EMBL" id="MYN29093.1"/>
    </source>
</evidence>
<feature type="domain" description="Ice-binding protein C-terminal" evidence="2">
    <location>
        <begin position="211"/>
        <end position="235"/>
    </location>
</feature>
<evidence type="ECO:0000259" key="2">
    <source>
        <dbReference type="Pfam" id="PF07589"/>
    </source>
</evidence>
<gene>
    <name evidence="3" type="ORF">GTP69_22060</name>
</gene>
<evidence type="ECO:0000256" key="1">
    <source>
        <dbReference type="SAM" id="SignalP"/>
    </source>
</evidence>
<accession>A0ABW9W562</accession>
<reference evidence="3 4" key="1">
    <citation type="submission" date="2019-12" db="EMBL/GenBank/DDBJ databases">
        <title>Novel species isolated from a subtropical stream in China.</title>
        <authorList>
            <person name="Lu H."/>
        </authorList>
    </citation>
    <scope>NUCLEOTIDE SEQUENCE [LARGE SCALE GENOMIC DNA]</scope>
    <source>
        <strain evidence="3 4">CY42W</strain>
    </source>
</reference>
<dbReference type="NCBIfam" id="TIGR02595">
    <property type="entry name" value="PEP_CTERM"/>
    <property type="match status" value="1"/>
</dbReference>
<evidence type="ECO:0000313" key="4">
    <source>
        <dbReference type="Proteomes" id="UP000642144"/>
    </source>
</evidence>
<dbReference type="RefSeq" id="WP_161056871.1">
    <property type="nucleotide sequence ID" value="NZ_WWCT01000020.1"/>
</dbReference>
<organism evidence="3 4">
    <name type="scientific">Duganella levis</name>
    <dbReference type="NCBI Taxonomy" id="2692169"/>
    <lineage>
        <taxon>Bacteria</taxon>
        <taxon>Pseudomonadati</taxon>
        <taxon>Pseudomonadota</taxon>
        <taxon>Betaproteobacteria</taxon>
        <taxon>Burkholderiales</taxon>
        <taxon>Oxalobacteraceae</taxon>
        <taxon>Telluria group</taxon>
        <taxon>Duganella</taxon>
    </lineage>
</organism>
<dbReference type="Pfam" id="PF07589">
    <property type="entry name" value="PEP-CTERM"/>
    <property type="match status" value="1"/>
</dbReference>
<keyword evidence="4" id="KW-1185">Reference proteome</keyword>
<protein>
    <submittedName>
        <fullName evidence="3">PEP-CTERM sorting domain-containing protein</fullName>
    </submittedName>
</protein>
<comment type="caution">
    <text evidence="3">The sequence shown here is derived from an EMBL/GenBank/DDBJ whole genome shotgun (WGS) entry which is preliminary data.</text>
</comment>
<proteinExistence type="predicted"/>
<keyword evidence="1" id="KW-0732">Signal</keyword>
<feature type="signal peptide" evidence="1">
    <location>
        <begin position="1"/>
        <end position="24"/>
    </location>
</feature>
<sequence>MFIKKLIPALGLAAMTAFGTSAQAAGSASGTVYFDWSALTATLQHDTIGFSGWTYASDGTALMGGGSDVQNSSAPDLLASIGSAKASTQSGKVSVETGAGGASQVRQQMTATFQLAANQHLLYSVGYTMVLQKNVAGERVDVGAGFIVDSAVGGYTISKTSSTLDWKVPVGTGSESNVLELDLENTSDRPLSFTVRGWLGAADSSPAITSSVPEPSSYALLLLGLAVTGIAVRRRSV</sequence>
<feature type="chain" id="PRO_5045499754" evidence="1">
    <location>
        <begin position="25"/>
        <end position="237"/>
    </location>
</feature>
<dbReference type="EMBL" id="WWCT01000020">
    <property type="protein sequence ID" value="MYN29093.1"/>
    <property type="molecule type" value="Genomic_DNA"/>
</dbReference>
<dbReference type="InterPro" id="IPR013424">
    <property type="entry name" value="Ice-binding_C"/>
</dbReference>
<name>A0ABW9W562_9BURK</name>